<reference evidence="1 2" key="1">
    <citation type="submission" date="2014-03" db="EMBL/GenBank/DDBJ databases">
        <title>Draft Genome of Photorhabdus temperata Meg1.</title>
        <authorList>
            <person name="Hurst S.G.IV."/>
            <person name="Morris K."/>
            <person name="Thomas K."/>
            <person name="Tisa L.S."/>
        </authorList>
    </citation>
    <scope>NUCLEOTIDE SEQUENCE [LARGE SCALE GENOMIC DNA]</scope>
    <source>
        <strain evidence="1 2">Meg1</strain>
    </source>
</reference>
<protein>
    <submittedName>
        <fullName evidence="1">CRISPR-associated protein, Csy4 family</fullName>
    </submittedName>
</protein>
<organism evidence="1 2">
    <name type="scientific">Photorhabdus temperata subsp. temperata Meg1</name>
    <dbReference type="NCBI Taxonomy" id="1393735"/>
    <lineage>
        <taxon>Bacteria</taxon>
        <taxon>Pseudomonadati</taxon>
        <taxon>Pseudomonadota</taxon>
        <taxon>Gammaproteobacteria</taxon>
        <taxon>Enterobacterales</taxon>
        <taxon>Morganellaceae</taxon>
        <taxon>Photorhabdus</taxon>
    </lineage>
</organism>
<dbReference type="Proteomes" id="UP000028002">
    <property type="component" value="Unassembled WGS sequence"/>
</dbReference>
<proteinExistence type="predicted"/>
<dbReference type="AlphaFoldDB" id="A0A081RTW4"/>
<gene>
    <name evidence="1" type="ORF">MEG1DRAFT_03240</name>
</gene>
<accession>A0A081RTW4</accession>
<dbReference type="PATRIC" id="fig|1393735.3.peg.3311"/>
<evidence type="ECO:0000313" key="2">
    <source>
        <dbReference type="Proteomes" id="UP000028002"/>
    </source>
</evidence>
<name>A0A081RTW4_PHOTE</name>
<dbReference type="GO" id="GO:0043571">
    <property type="term" value="P:maintenance of CRISPR repeat elements"/>
    <property type="evidence" value="ECO:0007669"/>
    <property type="project" value="InterPro"/>
</dbReference>
<dbReference type="RefSeq" id="WP_036840441.1">
    <property type="nucleotide sequence ID" value="NZ_CAWLUD010000058.1"/>
</dbReference>
<dbReference type="NCBIfam" id="TIGR02563">
    <property type="entry name" value="cas_Csy4"/>
    <property type="match status" value="1"/>
</dbReference>
<evidence type="ECO:0000313" key="1">
    <source>
        <dbReference type="EMBL" id="KER02117.1"/>
    </source>
</evidence>
<comment type="caution">
    <text evidence="1">The sequence shown here is derived from an EMBL/GenBank/DDBJ whole genome shotgun (WGS) entry which is preliminary data.</text>
</comment>
<dbReference type="EMBL" id="JGVH01000058">
    <property type="protein sequence ID" value="KER02117.1"/>
    <property type="molecule type" value="Genomic_DNA"/>
</dbReference>
<dbReference type="GO" id="GO:0004519">
    <property type="term" value="F:endonuclease activity"/>
    <property type="evidence" value="ECO:0007669"/>
    <property type="project" value="InterPro"/>
</dbReference>
<dbReference type="Pfam" id="PF09618">
    <property type="entry name" value="Cas_Csy4"/>
    <property type="match status" value="1"/>
</dbReference>
<dbReference type="CDD" id="cd09739">
    <property type="entry name" value="Cas6_I-F"/>
    <property type="match status" value="1"/>
</dbReference>
<dbReference type="Gene3D" id="3.30.70.2540">
    <property type="entry name" value="CRISPR-associated endoribonuclease Cas6/Csy4"/>
    <property type="match status" value="1"/>
</dbReference>
<sequence length="184" mass="20796">MDYYLEIRVLPDLEFSPQTLMDALFAKLHRALGQAGNGRIGVSFPRAGKTLGNTLRIHGSSEALQDLQALPWLKGLRDYTEVTDSLPVPQDTQYRCVSRVQVKSNVERLRRRSIKKRWLTEEQARQCIPISKEQRTDLPFLSLKSLSSGQSFPLFVEQGPIEDRPTLGVFSSYGLSASATIPWF</sequence>
<dbReference type="InterPro" id="IPR042564">
    <property type="entry name" value="CRISPR-Cas6/Csy4_sf"/>
</dbReference>
<dbReference type="InterPro" id="IPR013396">
    <property type="entry name" value="CRISPR-assoc_prot_Csy4"/>
</dbReference>